<dbReference type="PANTHER" id="PTHR37955">
    <property type="entry name" value="TELLURITE RESISTANCE PROTEIN TEHA"/>
    <property type="match status" value="1"/>
</dbReference>
<feature type="transmembrane region" description="Helical" evidence="5">
    <location>
        <begin position="47"/>
        <end position="69"/>
    </location>
</feature>
<keyword evidence="4 5" id="KW-0472">Membrane</keyword>
<dbReference type="AlphaFoldDB" id="D0KXB1"/>
<dbReference type="eggNOG" id="COG1275">
    <property type="taxonomic scope" value="Bacteria"/>
</dbReference>
<reference evidence="6 7" key="1">
    <citation type="submission" date="2009-10" db="EMBL/GenBank/DDBJ databases">
        <title>Complete sequence of Halothiobacillus neapolitanus c2.</title>
        <authorList>
            <consortium name="US DOE Joint Genome Institute"/>
            <person name="Lucas S."/>
            <person name="Copeland A."/>
            <person name="Lapidus A."/>
            <person name="Glavina del Rio T."/>
            <person name="Tice H."/>
            <person name="Bruce D."/>
            <person name="Goodwin L."/>
            <person name="Pitluck S."/>
            <person name="Davenport K."/>
            <person name="Brettin T."/>
            <person name="Detter J.C."/>
            <person name="Han C."/>
            <person name="Tapia R."/>
            <person name="Larimer F."/>
            <person name="Land M."/>
            <person name="Hauser L."/>
            <person name="Kyrpides N."/>
            <person name="Mikhailova N."/>
            <person name="Kerfeld C."/>
            <person name="Cannon G."/>
            <person name="Heinhort S."/>
        </authorList>
    </citation>
    <scope>NUCLEOTIDE SEQUENCE [LARGE SCALE GENOMIC DNA]</scope>
    <source>
        <strain evidence="7">ATCC 23641 / c2</strain>
    </source>
</reference>
<keyword evidence="2 5" id="KW-0812">Transmembrane</keyword>
<feature type="transmembrane region" description="Helical" evidence="5">
    <location>
        <begin position="205"/>
        <end position="225"/>
    </location>
</feature>
<feature type="transmembrane region" description="Helical" evidence="5">
    <location>
        <begin position="288"/>
        <end position="311"/>
    </location>
</feature>
<organism evidence="6 7">
    <name type="scientific">Halothiobacillus neapolitanus (strain ATCC 23641 / DSM 15147 / CIP 104769 / NCIMB 8539 / c2)</name>
    <name type="common">Thiobacillus neapolitanus</name>
    <dbReference type="NCBI Taxonomy" id="555778"/>
    <lineage>
        <taxon>Bacteria</taxon>
        <taxon>Pseudomonadati</taxon>
        <taxon>Pseudomonadota</taxon>
        <taxon>Gammaproteobacteria</taxon>
        <taxon>Chromatiales</taxon>
        <taxon>Halothiobacillaceae</taxon>
        <taxon>Halothiobacillus</taxon>
    </lineage>
</organism>
<dbReference type="HOGENOM" id="CLU_044414_0_0_6"/>
<dbReference type="GO" id="GO:0005886">
    <property type="term" value="C:plasma membrane"/>
    <property type="evidence" value="ECO:0007669"/>
    <property type="project" value="TreeGrafter"/>
</dbReference>
<feature type="transmembrane region" description="Helical" evidence="5">
    <location>
        <begin position="148"/>
        <end position="168"/>
    </location>
</feature>
<evidence type="ECO:0000313" key="6">
    <source>
        <dbReference type="EMBL" id="ACX95125.1"/>
    </source>
</evidence>
<keyword evidence="3 5" id="KW-1133">Transmembrane helix</keyword>
<protein>
    <submittedName>
        <fullName evidence="6">C4-dicarboxylate transporter/malic acid transport protein</fullName>
    </submittedName>
</protein>
<dbReference type="InterPro" id="IPR052951">
    <property type="entry name" value="Tellurite_res_ion_channel"/>
</dbReference>
<feature type="transmembrane region" description="Helical" evidence="5">
    <location>
        <begin position="14"/>
        <end position="35"/>
    </location>
</feature>
<dbReference type="STRING" id="555778.Hneap_0262"/>
<sequence>MSESSTADNAHSRLAHMPISMFGMVMGMAGFAIAMHKGEQLVQWSHATSTIFTYVTFGLFGILALAYLAKFVKYPGEVRAEFNHVVRLSFFPAISINLILLSIIALSFNKTLALWLWSIGTPLQLLFTLIILSNWIHHEKFQIHHSNPAWFIPIVGNILVPITGAALGYIQISWFFFSIGVIFWIVLLTILMNRYFFHAPTPSKLMPTLFIMIAPPAVGFISWHALHPSGLDDMGHILYNFALFITLLLFFQAKRFVTIPFGLPFWAYTFPIAAMTIATLIMHQITGLIFYAYLGGFLFVFLTLLIAYLLVKTARAMWAGEICVPE</sequence>
<evidence type="ECO:0000313" key="7">
    <source>
        <dbReference type="Proteomes" id="UP000009102"/>
    </source>
</evidence>
<gene>
    <name evidence="6" type="ordered locus">Hneap_0262</name>
</gene>
<feature type="transmembrane region" description="Helical" evidence="5">
    <location>
        <begin position="90"/>
        <end position="108"/>
    </location>
</feature>
<dbReference type="CDD" id="cd09323">
    <property type="entry name" value="TDT_SLAC1_like"/>
    <property type="match status" value="1"/>
</dbReference>
<feature type="transmembrane region" description="Helical" evidence="5">
    <location>
        <begin position="174"/>
        <end position="193"/>
    </location>
</feature>
<feature type="transmembrane region" description="Helical" evidence="5">
    <location>
        <begin position="237"/>
        <end position="253"/>
    </location>
</feature>
<evidence type="ECO:0000256" key="5">
    <source>
        <dbReference type="SAM" id="Phobius"/>
    </source>
</evidence>
<feature type="transmembrane region" description="Helical" evidence="5">
    <location>
        <begin position="265"/>
        <end position="282"/>
    </location>
</feature>
<dbReference type="GO" id="GO:0046583">
    <property type="term" value="F:monoatomic cation efflux transmembrane transporter activity"/>
    <property type="evidence" value="ECO:0007669"/>
    <property type="project" value="TreeGrafter"/>
</dbReference>
<evidence type="ECO:0000256" key="2">
    <source>
        <dbReference type="ARBA" id="ARBA00022692"/>
    </source>
</evidence>
<dbReference type="OrthoDB" id="309023at2"/>
<proteinExistence type="predicted"/>
<accession>D0KXB1</accession>
<dbReference type="Proteomes" id="UP000009102">
    <property type="component" value="Chromosome"/>
</dbReference>
<evidence type="ECO:0000256" key="4">
    <source>
        <dbReference type="ARBA" id="ARBA00023136"/>
    </source>
</evidence>
<feature type="transmembrane region" description="Helical" evidence="5">
    <location>
        <begin position="114"/>
        <end position="136"/>
    </location>
</feature>
<evidence type="ECO:0000256" key="1">
    <source>
        <dbReference type="ARBA" id="ARBA00004141"/>
    </source>
</evidence>
<dbReference type="Pfam" id="PF03595">
    <property type="entry name" value="SLAC1"/>
    <property type="match status" value="1"/>
</dbReference>
<dbReference type="RefSeq" id="WP_012823161.1">
    <property type="nucleotide sequence ID" value="NC_013422.1"/>
</dbReference>
<dbReference type="InterPro" id="IPR004695">
    <property type="entry name" value="SLAC1/Mae1/Ssu1/TehA"/>
</dbReference>
<keyword evidence="7" id="KW-1185">Reference proteome</keyword>
<dbReference type="EMBL" id="CP001801">
    <property type="protein sequence ID" value="ACX95125.1"/>
    <property type="molecule type" value="Genomic_DNA"/>
</dbReference>
<comment type="subcellular location">
    <subcellularLocation>
        <location evidence="1">Membrane</location>
        <topology evidence="1">Multi-pass membrane protein</topology>
    </subcellularLocation>
</comment>
<dbReference type="PANTHER" id="PTHR37955:SF1">
    <property type="entry name" value="DEP DOMAIN-CONTAINING PROTEIN"/>
    <property type="match status" value="1"/>
</dbReference>
<dbReference type="Gene3D" id="1.50.10.150">
    <property type="entry name" value="Voltage-dependent anion channel"/>
    <property type="match status" value="1"/>
</dbReference>
<evidence type="ECO:0000256" key="3">
    <source>
        <dbReference type="ARBA" id="ARBA00022989"/>
    </source>
</evidence>
<dbReference type="InterPro" id="IPR038665">
    <property type="entry name" value="Voltage-dep_anion_channel_sf"/>
</dbReference>
<dbReference type="KEGG" id="hna:Hneap_0262"/>
<name>D0KXB1_HALNC</name>